<proteinExistence type="predicted"/>
<dbReference type="EMBL" id="AGNL01014371">
    <property type="protein sequence ID" value="EJK66739.1"/>
    <property type="molecule type" value="Genomic_DNA"/>
</dbReference>
<gene>
    <name evidence="2" type="ORF">THAOC_12308</name>
</gene>
<dbReference type="AlphaFoldDB" id="K0SP42"/>
<organism evidence="2 3">
    <name type="scientific">Thalassiosira oceanica</name>
    <name type="common">Marine diatom</name>
    <dbReference type="NCBI Taxonomy" id="159749"/>
    <lineage>
        <taxon>Eukaryota</taxon>
        <taxon>Sar</taxon>
        <taxon>Stramenopiles</taxon>
        <taxon>Ochrophyta</taxon>
        <taxon>Bacillariophyta</taxon>
        <taxon>Coscinodiscophyceae</taxon>
        <taxon>Thalassiosirophycidae</taxon>
        <taxon>Thalassiosirales</taxon>
        <taxon>Thalassiosiraceae</taxon>
        <taxon>Thalassiosira</taxon>
    </lineage>
</organism>
<sequence>MTMNLLVVFLGVTCSFGRHVRALSLSTPVKKAKVKYVFNSPSLSSQRGYVPDGLTEEEYRKIKDEERALLQSKNFGAWGPRFKQVGGDESFNWFSLPNLWTHGYDSNDNHNIQWQEEEKRRRTRLAKARIILRRYVLSYLLLVASTQCLASSISARIRTRTPAYFLIVKIILPLLSLKPLENVARFLSTGDGGFFEERGLAKLSLLAAIVITMSALILR</sequence>
<comment type="caution">
    <text evidence="2">The sequence shown here is derived from an EMBL/GenBank/DDBJ whole genome shotgun (WGS) entry which is preliminary data.</text>
</comment>
<evidence type="ECO:0000256" key="1">
    <source>
        <dbReference type="SAM" id="SignalP"/>
    </source>
</evidence>
<dbReference type="OMA" id="EMNGMEG"/>
<dbReference type="OrthoDB" id="10577654at2759"/>
<evidence type="ECO:0000313" key="3">
    <source>
        <dbReference type="Proteomes" id="UP000266841"/>
    </source>
</evidence>
<protein>
    <submittedName>
        <fullName evidence="2">Uncharacterized protein</fullName>
    </submittedName>
</protein>
<reference evidence="2 3" key="1">
    <citation type="journal article" date="2012" name="Genome Biol.">
        <title>Genome and low-iron response of an oceanic diatom adapted to chronic iron limitation.</title>
        <authorList>
            <person name="Lommer M."/>
            <person name="Specht M."/>
            <person name="Roy A.S."/>
            <person name="Kraemer L."/>
            <person name="Andreson R."/>
            <person name="Gutowska M.A."/>
            <person name="Wolf J."/>
            <person name="Bergner S.V."/>
            <person name="Schilhabel M.B."/>
            <person name="Klostermeier U.C."/>
            <person name="Beiko R.G."/>
            <person name="Rosenstiel P."/>
            <person name="Hippler M."/>
            <person name="Laroche J."/>
        </authorList>
    </citation>
    <scope>NUCLEOTIDE SEQUENCE [LARGE SCALE GENOMIC DNA]</scope>
    <source>
        <strain evidence="2 3">CCMP1005</strain>
    </source>
</reference>
<keyword evidence="1" id="KW-0732">Signal</keyword>
<feature type="signal peptide" evidence="1">
    <location>
        <begin position="1"/>
        <end position="22"/>
    </location>
</feature>
<dbReference type="eggNOG" id="ENOG502QZ13">
    <property type="taxonomic scope" value="Eukaryota"/>
</dbReference>
<accession>K0SP42</accession>
<name>K0SP42_THAOC</name>
<evidence type="ECO:0000313" key="2">
    <source>
        <dbReference type="EMBL" id="EJK66739.1"/>
    </source>
</evidence>
<keyword evidence="3" id="KW-1185">Reference proteome</keyword>
<feature type="chain" id="PRO_5030173080" evidence="1">
    <location>
        <begin position="23"/>
        <end position="219"/>
    </location>
</feature>
<dbReference type="Proteomes" id="UP000266841">
    <property type="component" value="Unassembled WGS sequence"/>
</dbReference>